<comment type="subcellular location">
    <subcellularLocation>
        <location evidence="1">Membrane</location>
        <topology evidence="1">Single-pass type I membrane protein</topology>
    </subcellularLocation>
</comment>
<accession>A0A7K4REV0</accession>
<evidence type="ECO:0000256" key="8">
    <source>
        <dbReference type="ARBA" id="ARBA00023157"/>
    </source>
</evidence>
<evidence type="ECO:0000256" key="4">
    <source>
        <dbReference type="ARBA" id="ARBA00022729"/>
    </source>
</evidence>
<comment type="similarity">
    <text evidence="10">Belongs to the MHC class I family.</text>
</comment>
<proteinExistence type="inferred from homology"/>
<keyword evidence="7 11" id="KW-0472">Membrane</keyword>
<keyword evidence="3 11" id="KW-0812">Transmembrane</keyword>
<gene>
    <name evidence="13" type="primary">Ha1f_0</name>
    <name evidence="13" type="ORF">NEOCIN_R00388</name>
</gene>
<dbReference type="EMBL" id="VYZA01002195">
    <property type="protein sequence ID" value="NWQ71352.1"/>
    <property type="molecule type" value="Genomic_DNA"/>
</dbReference>
<feature type="non-terminal residue" evidence="13">
    <location>
        <position position="1"/>
    </location>
</feature>
<dbReference type="GO" id="GO:0009897">
    <property type="term" value="C:external side of plasma membrane"/>
    <property type="evidence" value="ECO:0007669"/>
    <property type="project" value="TreeGrafter"/>
</dbReference>
<dbReference type="InterPro" id="IPR037055">
    <property type="entry name" value="MHC_I-like_Ag-recog_sf"/>
</dbReference>
<evidence type="ECO:0000256" key="3">
    <source>
        <dbReference type="ARBA" id="ARBA00022692"/>
    </source>
</evidence>
<dbReference type="GO" id="GO:0042612">
    <property type="term" value="C:MHC class I protein complex"/>
    <property type="evidence" value="ECO:0007669"/>
    <property type="project" value="UniProtKB-KW"/>
</dbReference>
<dbReference type="PANTHER" id="PTHR16675:SF242">
    <property type="entry name" value="MAJOR HISTOCOMPATIBILITY COMPLEX CLASS I-RELATED GENE PROTEIN"/>
    <property type="match status" value="1"/>
</dbReference>
<evidence type="ECO:0000256" key="5">
    <source>
        <dbReference type="ARBA" id="ARBA00022859"/>
    </source>
</evidence>
<keyword evidence="5" id="KW-0391">Immunity</keyword>
<dbReference type="InterPro" id="IPR011161">
    <property type="entry name" value="MHC_I-like_Ag-recog"/>
</dbReference>
<feature type="domain" description="Ig-like" evidence="12">
    <location>
        <begin position="183"/>
        <end position="270"/>
    </location>
</feature>
<evidence type="ECO:0000313" key="14">
    <source>
        <dbReference type="Proteomes" id="UP000556200"/>
    </source>
</evidence>
<evidence type="ECO:0000256" key="10">
    <source>
        <dbReference type="RuleBase" id="RU004439"/>
    </source>
</evidence>
<sequence length="333" mass="37109">VLHSLRYLQVTVTGPSPGIPQFMEIGYVDGIPITRYNSERGRMEPLTPWMAARAEPEYWDRQIQINEGNRLINAKNLETVGGRYNWSGGLHTRQRIYGCDLLSDGSIRGSRRHSYDGRDFLSFELGSGSFVAADGAAQITKRKWEHDGTVVEYWTNYLGTICAEELQKFVKYGQEALERKVLPDVHMSGKEEHGILTLSCHAYGFYPGIIGINWMKGDEIRDQETEWGGIVPNSDGTFHSWARMEALPGEREQYRCRVEHAGMPEPGIFTWEPESIWNSTLVLVAVSVIAAIIIGLIGVGVWKLRPGNSQDGGQEGARIRSAAFQGSCATGAD</sequence>
<keyword evidence="2" id="KW-0490">MHC I</keyword>
<dbReference type="InterPro" id="IPR007110">
    <property type="entry name" value="Ig-like_dom"/>
</dbReference>
<evidence type="ECO:0000313" key="13">
    <source>
        <dbReference type="EMBL" id="NWQ71352.1"/>
    </source>
</evidence>
<keyword evidence="6 11" id="KW-1133">Transmembrane helix</keyword>
<dbReference type="InterPro" id="IPR011162">
    <property type="entry name" value="MHC_I/II-like_Ag-recog"/>
</dbReference>
<evidence type="ECO:0000256" key="7">
    <source>
        <dbReference type="ARBA" id="ARBA00023136"/>
    </source>
</evidence>
<dbReference type="FunFam" id="3.30.500.10:FF:000001">
    <property type="entry name" value="H-2 class I histocompatibility antigen, alpha chain"/>
    <property type="match status" value="1"/>
</dbReference>
<evidence type="ECO:0000256" key="6">
    <source>
        <dbReference type="ARBA" id="ARBA00022989"/>
    </source>
</evidence>
<dbReference type="AlphaFoldDB" id="A0A7K4REV0"/>
<dbReference type="PROSITE" id="PS50835">
    <property type="entry name" value="IG_LIKE"/>
    <property type="match status" value="1"/>
</dbReference>
<dbReference type="PANTHER" id="PTHR16675">
    <property type="entry name" value="MHC CLASS I-RELATED"/>
    <property type="match status" value="1"/>
</dbReference>
<protein>
    <submittedName>
        <fullName evidence="13">HA1F protein</fullName>
    </submittedName>
</protein>
<feature type="transmembrane region" description="Helical" evidence="11">
    <location>
        <begin position="281"/>
        <end position="302"/>
    </location>
</feature>
<evidence type="ECO:0000256" key="11">
    <source>
        <dbReference type="SAM" id="Phobius"/>
    </source>
</evidence>
<dbReference type="InterPro" id="IPR003597">
    <property type="entry name" value="Ig_C1-set"/>
</dbReference>
<dbReference type="SMART" id="SM00407">
    <property type="entry name" value="IGc1"/>
    <property type="match status" value="1"/>
</dbReference>
<evidence type="ECO:0000256" key="9">
    <source>
        <dbReference type="ARBA" id="ARBA00023180"/>
    </source>
</evidence>
<keyword evidence="8" id="KW-1015">Disulfide bond</keyword>
<comment type="caution">
    <text evidence="13">The sequence shown here is derived from an EMBL/GenBank/DDBJ whole genome shotgun (WGS) entry which is preliminary data.</text>
</comment>
<dbReference type="InterPro" id="IPR013783">
    <property type="entry name" value="Ig-like_fold"/>
</dbReference>
<dbReference type="Pfam" id="PF07654">
    <property type="entry name" value="C1-set"/>
    <property type="match status" value="1"/>
</dbReference>
<keyword evidence="9" id="KW-0325">Glycoprotein</keyword>
<feature type="non-terminal residue" evidence="13">
    <location>
        <position position="333"/>
    </location>
</feature>
<dbReference type="Gene3D" id="2.60.40.10">
    <property type="entry name" value="Immunoglobulins"/>
    <property type="match status" value="1"/>
</dbReference>
<dbReference type="FunFam" id="2.60.40.10:FF:000204">
    <property type="entry name" value="Major histocompatibility complex, class I-related protein"/>
    <property type="match status" value="1"/>
</dbReference>
<dbReference type="InterPro" id="IPR003006">
    <property type="entry name" value="Ig/MHC_CS"/>
</dbReference>
<dbReference type="Gene3D" id="3.30.500.10">
    <property type="entry name" value="MHC class I-like antigen recognition-like"/>
    <property type="match status" value="1"/>
</dbReference>
<evidence type="ECO:0000256" key="1">
    <source>
        <dbReference type="ARBA" id="ARBA00004479"/>
    </source>
</evidence>
<reference evidence="13 14" key="1">
    <citation type="submission" date="2019-09" db="EMBL/GenBank/DDBJ databases">
        <title>Bird 10,000 Genomes (B10K) Project - Family phase.</title>
        <authorList>
            <person name="Zhang G."/>
        </authorList>
    </citation>
    <scope>NUCLEOTIDE SEQUENCE [LARGE SCALE GENOMIC DNA]</scope>
    <source>
        <strain evidence="13">B10K-DU-004-15</strain>
        <tissue evidence="13">Mixed tissue sample</tissue>
    </source>
</reference>
<dbReference type="PRINTS" id="PR01638">
    <property type="entry name" value="MHCCLASSI"/>
</dbReference>
<dbReference type="SUPFAM" id="SSF54452">
    <property type="entry name" value="MHC antigen-recognition domain"/>
    <property type="match status" value="1"/>
</dbReference>
<evidence type="ECO:0000259" key="12">
    <source>
        <dbReference type="PROSITE" id="PS50835"/>
    </source>
</evidence>
<dbReference type="Proteomes" id="UP000556200">
    <property type="component" value="Unassembled WGS sequence"/>
</dbReference>
<keyword evidence="4" id="KW-0732">Signal</keyword>
<keyword evidence="14" id="KW-1185">Reference proteome</keyword>
<dbReference type="InterPro" id="IPR001039">
    <property type="entry name" value="MHC_I_a_a1/a2"/>
</dbReference>
<name>A0A7K4REV0_9TYRA</name>
<dbReference type="SUPFAM" id="SSF48726">
    <property type="entry name" value="Immunoglobulin"/>
    <property type="match status" value="1"/>
</dbReference>
<dbReference type="PROSITE" id="PS00290">
    <property type="entry name" value="IG_MHC"/>
    <property type="match status" value="1"/>
</dbReference>
<dbReference type="GO" id="GO:0005615">
    <property type="term" value="C:extracellular space"/>
    <property type="evidence" value="ECO:0007669"/>
    <property type="project" value="TreeGrafter"/>
</dbReference>
<organism evidence="13 14">
    <name type="scientific">Neopipo cinnamomea</name>
    <dbReference type="NCBI Taxonomy" id="456388"/>
    <lineage>
        <taxon>Eukaryota</taxon>
        <taxon>Metazoa</taxon>
        <taxon>Chordata</taxon>
        <taxon>Craniata</taxon>
        <taxon>Vertebrata</taxon>
        <taxon>Euteleostomi</taxon>
        <taxon>Archelosauria</taxon>
        <taxon>Archosauria</taxon>
        <taxon>Dinosauria</taxon>
        <taxon>Saurischia</taxon>
        <taxon>Theropoda</taxon>
        <taxon>Coelurosauria</taxon>
        <taxon>Aves</taxon>
        <taxon>Neognathae</taxon>
        <taxon>Neoaves</taxon>
        <taxon>Telluraves</taxon>
        <taxon>Australaves</taxon>
        <taxon>Passeriformes</taxon>
        <taxon>Tyrannidae</taxon>
        <taxon>Neopipo</taxon>
    </lineage>
</organism>
<dbReference type="Pfam" id="PF00129">
    <property type="entry name" value="MHC_I"/>
    <property type="match status" value="1"/>
</dbReference>
<dbReference type="InterPro" id="IPR050208">
    <property type="entry name" value="MHC_class-I_related"/>
</dbReference>
<dbReference type="InterPro" id="IPR036179">
    <property type="entry name" value="Ig-like_dom_sf"/>
</dbReference>
<evidence type="ECO:0000256" key="2">
    <source>
        <dbReference type="ARBA" id="ARBA00022451"/>
    </source>
</evidence>
<dbReference type="GO" id="GO:0002474">
    <property type="term" value="P:antigen processing and presentation of peptide antigen via MHC class I"/>
    <property type="evidence" value="ECO:0007669"/>
    <property type="project" value="UniProtKB-KW"/>
</dbReference>
<dbReference type="GO" id="GO:0006955">
    <property type="term" value="P:immune response"/>
    <property type="evidence" value="ECO:0007669"/>
    <property type="project" value="TreeGrafter"/>
</dbReference>